<keyword evidence="9" id="KW-1185">Reference proteome</keyword>
<feature type="compositionally biased region" description="Basic and acidic residues" evidence="5">
    <location>
        <begin position="198"/>
        <end position="209"/>
    </location>
</feature>
<dbReference type="Proteomes" id="UP001549313">
    <property type="component" value="Unassembled WGS sequence"/>
</dbReference>
<evidence type="ECO:0000256" key="4">
    <source>
        <dbReference type="PROSITE-ProRule" id="PRU00473"/>
    </source>
</evidence>
<keyword evidence="6" id="KW-0732">Signal</keyword>
<evidence type="ECO:0000313" key="8">
    <source>
        <dbReference type="EMBL" id="MET4682815.1"/>
    </source>
</evidence>
<evidence type="ECO:0000313" key="9">
    <source>
        <dbReference type="Proteomes" id="UP001549313"/>
    </source>
</evidence>
<evidence type="ECO:0000256" key="3">
    <source>
        <dbReference type="ARBA" id="ARBA00023237"/>
    </source>
</evidence>
<dbReference type="InterPro" id="IPR036737">
    <property type="entry name" value="OmpA-like_sf"/>
</dbReference>
<dbReference type="PANTHER" id="PTHR30329">
    <property type="entry name" value="STATOR ELEMENT OF FLAGELLAR MOTOR COMPLEX"/>
    <property type="match status" value="1"/>
</dbReference>
<dbReference type="CDD" id="cd07185">
    <property type="entry name" value="OmpA_C-like"/>
    <property type="match status" value="1"/>
</dbReference>
<feature type="region of interest" description="Disordered" evidence="5">
    <location>
        <begin position="173"/>
        <end position="216"/>
    </location>
</feature>
<reference evidence="8 9" key="1">
    <citation type="submission" date="2024-06" db="EMBL/GenBank/DDBJ databases">
        <title>Sorghum-associated microbial communities from plants grown in Nebraska, USA.</title>
        <authorList>
            <person name="Schachtman D."/>
        </authorList>
    </citation>
    <scope>NUCLEOTIDE SEQUENCE [LARGE SCALE GENOMIC DNA]</scope>
    <source>
        <strain evidence="8 9">2814</strain>
    </source>
</reference>
<name>A0ABV2RA13_9CAUL</name>
<comment type="subcellular location">
    <subcellularLocation>
        <location evidence="1">Cell outer membrane</location>
    </subcellularLocation>
</comment>
<comment type="caution">
    <text evidence="8">The sequence shown here is derived from an EMBL/GenBank/DDBJ whole genome shotgun (WGS) entry which is preliminary data.</text>
</comment>
<dbReference type="InterPro" id="IPR050330">
    <property type="entry name" value="Bact_OuterMem_StrucFunc"/>
</dbReference>
<dbReference type="Pfam" id="PF00691">
    <property type="entry name" value="OmpA"/>
    <property type="match status" value="1"/>
</dbReference>
<feature type="domain" description="OmpA-like" evidence="7">
    <location>
        <begin position="94"/>
        <end position="215"/>
    </location>
</feature>
<evidence type="ECO:0000256" key="2">
    <source>
        <dbReference type="ARBA" id="ARBA00023136"/>
    </source>
</evidence>
<protein>
    <submittedName>
        <fullName evidence="8">Outer membrane protein OmpA-like peptidoglycan-associated protein</fullName>
    </submittedName>
</protein>
<organism evidence="8 9">
    <name type="scientific">Brevundimonas faecalis</name>
    <dbReference type="NCBI Taxonomy" id="947378"/>
    <lineage>
        <taxon>Bacteria</taxon>
        <taxon>Pseudomonadati</taxon>
        <taxon>Pseudomonadota</taxon>
        <taxon>Alphaproteobacteria</taxon>
        <taxon>Caulobacterales</taxon>
        <taxon>Caulobacteraceae</taxon>
        <taxon>Brevundimonas</taxon>
    </lineage>
</organism>
<dbReference type="InterPro" id="IPR006664">
    <property type="entry name" value="OMP_bac"/>
</dbReference>
<feature type="signal peptide" evidence="6">
    <location>
        <begin position="1"/>
        <end position="27"/>
    </location>
</feature>
<gene>
    <name evidence="8" type="ORF">ABIE19_000724</name>
</gene>
<dbReference type="PROSITE" id="PS51123">
    <property type="entry name" value="OMPA_2"/>
    <property type="match status" value="1"/>
</dbReference>
<evidence type="ECO:0000256" key="1">
    <source>
        <dbReference type="ARBA" id="ARBA00004442"/>
    </source>
</evidence>
<keyword evidence="2 4" id="KW-0472">Membrane</keyword>
<dbReference type="Gene3D" id="3.30.1330.60">
    <property type="entry name" value="OmpA-like domain"/>
    <property type="match status" value="1"/>
</dbReference>
<dbReference type="SUPFAM" id="SSF103088">
    <property type="entry name" value="OmpA-like"/>
    <property type="match status" value="1"/>
</dbReference>
<keyword evidence="3" id="KW-0998">Cell outer membrane</keyword>
<proteinExistence type="predicted"/>
<accession>A0ABV2RA13</accession>
<evidence type="ECO:0000256" key="6">
    <source>
        <dbReference type="SAM" id="SignalP"/>
    </source>
</evidence>
<evidence type="ECO:0000259" key="7">
    <source>
        <dbReference type="PROSITE" id="PS51123"/>
    </source>
</evidence>
<dbReference type="InterPro" id="IPR006665">
    <property type="entry name" value="OmpA-like"/>
</dbReference>
<dbReference type="RefSeq" id="WP_354087753.1">
    <property type="nucleotide sequence ID" value="NZ_JBEPTF010000001.1"/>
</dbReference>
<sequence length="216" mass="22526">MRSRARRVLVGAGTAVAALLAADAASALTVRVMKGSALGMRSTFELVADAPRSTFEKAGVEGALDSVFVASEVAPARVETTRTLLTELDARRSDGAIVVDLPADVLFDFDKAVVRPDAEPALAKAAELLKSYPGAAVTIGGHTDAKGDDAYNDALSLRRARAVADRLQGAAGRPLGVEGYGEKRPVAPNARPDGADDPDGRQKNRRVEIRIVPNGG</sequence>
<evidence type="ECO:0000256" key="5">
    <source>
        <dbReference type="SAM" id="MobiDB-lite"/>
    </source>
</evidence>
<dbReference type="EMBL" id="JBEPTF010000001">
    <property type="protein sequence ID" value="MET4682815.1"/>
    <property type="molecule type" value="Genomic_DNA"/>
</dbReference>
<dbReference type="PRINTS" id="PR01021">
    <property type="entry name" value="OMPADOMAIN"/>
</dbReference>
<feature type="chain" id="PRO_5047301183" evidence="6">
    <location>
        <begin position="28"/>
        <end position="216"/>
    </location>
</feature>
<dbReference type="PANTHER" id="PTHR30329:SF21">
    <property type="entry name" value="LIPOPROTEIN YIAD-RELATED"/>
    <property type="match status" value="1"/>
</dbReference>